<keyword evidence="3" id="KW-1185">Reference proteome</keyword>
<evidence type="ECO:0000313" key="2">
    <source>
        <dbReference type="EMBL" id="KRY25143.1"/>
    </source>
</evidence>
<feature type="region of interest" description="Disordered" evidence="1">
    <location>
        <begin position="113"/>
        <end position="155"/>
    </location>
</feature>
<feature type="compositionally biased region" description="Basic and acidic residues" evidence="1">
    <location>
        <begin position="140"/>
        <end position="155"/>
    </location>
</feature>
<proteinExistence type="predicted"/>
<name>A0A0V1AJZ6_TRIBR</name>
<evidence type="ECO:0000256" key="1">
    <source>
        <dbReference type="SAM" id="MobiDB-lite"/>
    </source>
</evidence>
<reference evidence="2 3" key="1">
    <citation type="submission" date="2015-01" db="EMBL/GenBank/DDBJ databases">
        <title>Evolution of Trichinella species and genotypes.</title>
        <authorList>
            <person name="Korhonen P.K."/>
            <person name="Edoardo P."/>
            <person name="Giuseppe L.R."/>
            <person name="Gasser R.B."/>
        </authorList>
    </citation>
    <scope>NUCLEOTIDE SEQUENCE [LARGE SCALE GENOMIC DNA]</scope>
    <source>
        <strain evidence="2">ISS120</strain>
    </source>
</reference>
<dbReference type="OMA" id="CSIGTHA"/>
<accession>A0A0V1AJZ6</accession>
<gene>
    <name evidence="2" type="ORF">T03_1272</name>
</gene>
<comment type="caution">
    <text evidence="2">The sequence shown here is derived from an EMBL/GenBank/DDBJ whole genome shotgun (WGS) entry which is preliminary data.</text>
</comment>
<sequence>MAAHLKRRWCWRCASCSSLRRRDNSHTTHKGMYRQRGLPARSWTCCPSCSIGTHAMLANKRSDHESPGVTPAIAMLGRELRLLLDAPSLGQSPRATGLHPRDLRAYRRCARAGVGPPEDAATSPKVPARPTRQGVTLQPERPHVACDATKREARP</sequence>
<organism evidence="2 3">
    <name type="scientific">Trichinella britovi</name>
    <name type="common">Parasitic roundworm</name>
    <dbReference type="NCBI Taxonomy" id="45882"/>
    <lineage>
        <taxon>Eukaryota</taxon>
        <taxon>Metazoa</taxon>
        <taxon>Ecdysozoa</taxon>
        <taxon>Nematoda</taxon>
        <taxon>Enoplea</taxon>
        <taxon>Dorylaimia</taxon>
        <taxon>Trichinellida</taxon>
        <taxon>Trichinellidae</taxon>
        <taxon>Trichinella</taxon>
    </lineage>
</organism>
<evidence type="ECO:0000313" key="3">
    <source>
        <dbReference type="Proteomes" id="UP000054653"/>
    </source>
</evidence>
<protein>
    <submittedName>
        <fullName evidence="2">Uncharacterized protein</fullName>
    </submittedName>
</protein>
<dbReference type="AlphaFoldDB" id="A0A0V1AJZ6"/>
<dbReference type="Proteomes" id="UP000054653">
    <property type="component" value="Unassembled WGS sequence"/>
</dbReference>
<dbReference type="EMBL" id="JYDI01002523">
    <property type="protein sequence ID" value="KRY25143.1"/>
    <property type="molecule type" value="Genomic_DNA"/>
</dbReference>